<evidence type="ECO:0000256" key="1">
    <source>
        <dbReference type="ARBA" id="ARBA00008777"/>
    </source>
</evidence>
<organism evidence="5 6">
    <name type="scientific">Dacryopinax primogenitus (strain DJM 731)</name>
    <name type="common">Brown rot fungus</name>
    <dbReference type="NCBI Taxonomy" id="1858805"/>
    <lineage>
        <taxon>Eukaryota</taxon>
        <taxon>Fungi</taxon>
        <taxon>Dikarya</taxon>
        <taxon>Basidiomycota</taxon>
        <taxon>Agaricomycotina</taxon>
        <taxon>Dacrymycetes</taxon>
        <taxon>Dacrymycetales</taxon>
        <taxon>Dacrymycetaceae</taxon>
        <taxon>Dacryopinax</taxon>
    </lineage>
</organism>
<dbReference type="PROSITE" id="PS01167">
    <property type="entry name" value="RIBOSOMAL_L17"/>
    <property type="match status" value="1"/>
</dbReference>
<name>M5FUE5_DACPD</name>
<dbReference type="InterPro" id="IPR036373">
    <property type="entry name" value="Ribosomal_bL17_sf"/>
</dbReference>
<dbReference type="PANTHER" id="PTHR14413:SF16">
    <property type="entry name" value="LARGE RIBOSOMAL SUBUNIT PROTEIN BL17M"/>
    <property type="match status" value="1"/>
</dbReference>
<evidence type="ECO:0000313" key="5">
    <source>
        <dbReference type="EMBL" id="EJT99843.1"/>
    </source>
</evidence>
<evidence type="ECO:0000256" key="3">
    <source>
        <dbReference type="ARBA" id="ARBA00023274"/>
    </source>
</evidence>
<dbReference type="SUPFAM" id="SSF64263">
    <property type="entry name" value="Prokaryotic ribosomal protein L17"/>
    <property type="match status" value="1"/>
</dbReference>
<accession>M5FUE5</accession>
<sequence>MRHGKAHRKLSRPSAHRMLMLRNLVSSLLQHQQITTTLAKAREAQPLAEKMITLGKKGTLHARKMAEQFVLNPKDTLPLLFGPYATRYAHRPGGYVRIHKSGNRFGDNAPLAILELVDNPRDLRFAMTARAVGRETLGWRGLPGLDIAGEGQTREQEVVAREPDLAGKEVDRLLREKTRLNRAKVLRYRGKQGREELNAAARGYVDELLAQPEVLGGPRRLKPAPPDAPAGGAWVGKKVWAGERTTGMGTSRVGLGIALGTLGRRKWVKPVMRGWDKERERKVDSELDEMELLERREREVKRKEEGMNV</sequence>
<dbReference type="GeneID" id="63691571"/>
<dbReference type="GO" id="GO:0005762">
    <property type="term" value="C:mitochondrial large ribosomal subunit"/>
    <property type="evidence" value="ECO:0007669"/>
    <property type="project" value="TreeGrafter"/>
</dbReference>
<proteinExistence type="inferred from homology"/>
<dbReference type="GO" id="GO:0006412">
    <property type="term" value="P:translation"/>
    <property type="evidence" value="ECO:0007669"/>
    <property type="project" value="InterPro"/>
</dbReference>
<reference evidence="5 6" key="1">
    <citation type="journal article" date="2012" name="Science">
        <title>The Paleozoic origin of enzymatic lignin decomposition reconstructed from 31 fungal genomes.</title>
        <authorList>
            <person name="Floudas D."/>
            <person name="Binder M."/>
            <person name="Riley R."/>
            <person name="Barry K."/>
            <person name="Blanchette R.A."/>
            <person name="Henrissat B."/>
            <person name="Martinez A.T."/>
            <person name="Otillar R."/>
            <person name="Spatafora J.W."/>
            <person name="Yadav J.S."/>
            <person name="Aerts A."/>
            <person name="Benoit I."/>
            <person name="Boyd A."/>
            <person name="Carlson A."/>
            <person name="Copeland A."/>
            <person name="Coutinho P.M."/>
            <person name="de Vries R.P."/>
            <person name="Ferreira P."/>
            <person name="Findley K."/>
            <person name="Foster B."/>
            <person name="Gaskell J."/>
            <person name="Glotzer D."/>
            <person name="Gorecki P."/>
            <person name="Heitman J."/>
            <person name="Hesse C."/>
            <person name="Hori C."/>
            <person name="Igarashi K."/>
            <person name="Jurgens J.A."/>
            <person name="Kallen N."/>
            <person name="Kersten P."/>
            <person name="Kohler A."/>
            <person name="Kuees U."/>
            <person name="Kumar T.K.A."/>
            <person name="Kuo A."/>
            <person name="LaButti K."/>
            <person name="Larrondo L.F."/>
            <person name="Lindquist E."/>
            <person name="Ling A."/>
            <person name="Lombard V."/>
            <person name="Lucas S."/>
            <person name="Lundell T."/>
            <person name="Martin R."/>
            <person name="McLaughlin D.J."/>
            <person name="Morgenstern I."/>
            <person name="Morin E."/>
            <person name="Murat C."/>
            <person name="Nagy L.G."/>
            <person name="Nolan M."/>
            <person name="Ohm R.A."/>
            <person name="Patyshakuliyeva A."/>
            <person name="Rokas A."/>
            <person name="Ruiz-Duenas F.J."/>
            <person name="Sabat G."/>
            <person name="Salamov A."/>
            <person name="Samejima M."/>
            <person name="Schmutz J."/>
            <person name="Slot J.C."/>
            <person name="St John F."/>
            <person name="Stenlid J."/>
            <person name="Sun H."/>
            <person name="Sun S."/>
            <person name="Syed K."/>
            <person name="Tsang A."/>
            <person name="Wiebenga A."/>
            <person name="Young D."/>
            <person name="Pisabarro A."/>
            <person name="Eastwood D.C."/>
            <person name="Martin F."/>
            <person name="Cullen D."/>
            <person name="Grigoriev I.V."/>
            <person name="Hibbett D.S."/>
        </authorList>
    </citation>
    <scope>NUCLEOTIDE SEQUENCE [LARGE SCALE GENOMIC DNA]</scope>
    <source>
        <strain evidence="5 6">DJM-731 SS1</strain>
    </source>
</reference>
<evidence type="ECO:0000256" key="4">
    <source>
        <dbReference type="RuleBase" id="RU000660"/>
    </source>
</evidence>
<dbReference type="Pfam" id="PF01196">
    <property type="entry name" value="Ribosomal_L17"/>
    <property type="match status" value="1"/>
</dbReference>
<keyword evidence="3 4" id="KW-0687">Ribonucleoprotein</keyword>
<evidence type="ECO:0000256" key="2">
    <source>
        <dbReference type="ARBA" id="ARBA00022980"/>
    </source>
</evidence>
<dbReference type="Gene3D" id="3.90.1030.10">
    <property type="entry name" value="Ribosomal protein L17"/>
    <property type="match status" value="1"/>
</dbReference>
<dbReference type="AlphaFoldDB" id="M5FUE5"/>
<dbReference type="OMA" id="WQWFTRR"/>
<comment type="similarity">
    <text evidence="1 4">Belongs to the bacterial ribosomal protein bL17 family.</text>
</comment>
<dbReference type="PANTHER" id="PTHR14413">
    <property type="entry name" value="RIBOSOMAL PROTEIN L17"/>
    <property type="match status" value="1"/>
</dbReference>
<keyword evidence="6" id="KW-1185">Reference proteome</keyword>
<dbReference type="NCBIfam" id="TIGR00059">
    <property type="entry name" value="L17"/>
    <property type="match status" value="1"/>
</dbReference>
<protein>
    <submittedName>
        <fullName evidence="5">Ribosomal protein L17</fullName>
    </submittedName>
</protein>
<dbReference type="InterPro" id="IPR047859">
    <property type="entry name" value="Ribosomal_bL17_CS"/>
</dbReference>
<dbReference type="HAMAP" id="MF_01368">
    <property type="entry name" value="Ribosomal_bL17"/>
    <property type="match status" value="1"/>
</dbReference>
<evidence type="ECO:0000313" key="6">
    <source>
        <dbReference type="Proteomes" id="UP000030653"/>
    </source>
</evidence>
<dbReference type="HOGENOM" id="CLU_074407_1_4_1"/>
<dbReference type="Proteomes" id="UP000030653">
    <property type="component" value="Unassembled WGS sequence"/>
</dbReference>
<dbReference type="OrthoDB" id="275000at2759"/>
<dbReference type="EMBL" id="JH795868">
    <property type="protein sequence ID" value="EJT99843.1"/>
    <property type="molecule type" value="Genomic_DNA"/>
</dbReference>
<dbReference type="GO" id="GO:0003735">
    <property type="term" value="F:structural constituent of ribosome"/>
    <property type="evidence" value="ECO:0007669"/>
    <property type="project" value="InterPro"/>
</dbReference>
<gene>
    <name evidence="5" type="ORF">DACRYDRAFT_81422</name>
</gene>
<dbReference type="RefSeq" id="XP_040626741.1">
    <property type="nucleotide sequence ID" value="XM_040776509.1"/>
</dbReference>
<dbReference type="STRING" id="1858805.M5FUE5"/>
<keyword evidence="2 4" id="KW-0689">Ribosomal protein</keyword>
<dbReference type="InterPro" id="IPR000456">
    <property type="entry name" value="Ribosomal_bL17"/>
</dbReference>